<dbReference type="SUPFAM" id="SSF48452">
    <property type="entry name" value="TPR-like"/>
    <property type="match status" value="1"/>
</dbReference>
<comment type="caution">
    <text evidence="2">The sequence shown here is derived from an EMBL/GenBank/DDBJ whole genome shotgun (WGS) entry which is preliminary data.</text>
</comment>
<dbReference type="Gene3D" id="1.25.40.10">
    <property type="entry name" value="Tetratricopeptide repeat domain"/>
    <property type="match status" value="1"/>
</dbReference>
<feature type="region of interest" description="Disordered" evidence="1">
    <location>
        <begin position="187"/>
        <end position="225"/>
    </location>
</feature>
<feature type="region of interest" description="Disordered" evidence="1">
    <location>
        <begin position="500"/>
        <end position="536"/>
    </location>
</feature>
<feature type="region of interest" description="Disordered" evidence="1">
    <location>
        <begin position="321"/>
        <end position="382"/>
    </location>
</feature>
<sequence>MSTTLAIPPRHPARLLGSKFDDAATQATNLTSEQLDLWEHATVLYHGFDWQTSAETFLFLSRTINRNLESTLCLLNSAMVFARLGDYPTASQILDGAEPNDRTLAFTMFLMGHVEFELGNFEKAQDSLKVALHSLNGSSQRLYDLGLEYVLRASHIQQNLRVFESKNELVGMLGSLGALPADSVFEAPPRDQASGAAVSRPSTVNSRNSMDSGELPALTDDGSSPIESVRSLEYASDGMQWHGLPEDPDVQATLPTRMSSKSKGKLPATLLEHSKSAPRSSLYDRVLPALQKARKSTFEPREARVQGDSVRGLADFIRTLPSQNKALQPKEAKVPDNDNTSSLADFLRNSGPGEANTQATRDDASDRSVYSNDSDADSIDSDALRKMVEQHDASNKYRGVEPPSSKHPYRSGVGSMLLHENQRSTAPGKANVPFEATRLSSDALHDMFGGSDNGSMDWPLTDAASRSLRDSFASAVSSRTELPLSRTMNRADMPAPLRIREDARQAATPAVPVRRSSLFRRHATPQASRPSSTVSSSRFFSHVANLR</sequence>
<reference evidence="2 3" key="1">
    <citation type="journal article" date="2023" name="G3 (Bethesda)">
        <title>A chromosome-level genome assembly of Zasmidium syzygii isolated from banana leaves.</title>
        <authorList>
            <person name="van Westerhoven A.C."/>
            <person name="Mehrabi R."/>
            <person name="Talebi R."/>
            <person name="Steentjes M.B.F."/>
            <person name="Corcolon B."/>
            <person name="Chong P.A."/>
            <person name="Kema G.H.J."/>
            <person name="Seidl M.F."/>
        </authorList>
    </citation>
    <scope>NUCLEOTIDE SEQUENCE [LARGE SCALE GENOMIC DNA]</scope>
    <source>
        <strain evidence="2 3">P124</strain>
    </source>
</reference>
<dbReference type="InterPro" id="IPR011990">
    <property type="entry name" value="TPR-like_helical_dom_sf"/>
</dbReference>
<proteinExistence type="predicted"/>
<evidence type="ECO:0000313" key="2">
    <source>
        <dbReference type="EMBL" id="KAK4507355.1"/>
    </source>
</evidence>
<dbReference type="EMBL" id="JAXOVC010000001">
    <property type="protein sequence ID" value="KAK4507355.1"/>
    <property type="molecule type" value="Genomic_DNA"/>
</dbReference>
<keyword evidence="3" id="KW-1185">Reference proteome</keyword>
<evidence type="ECO:0000313" key="3">
    <source>
        <dbReference type="Proteomes" id="UP001305779"/>
    </source>
</evidence>
<name>A0ABR0F1R1_ZASCE</name>
<dbReference type="Proteomes" id="UP001305779">
    <property type="component" value="Unassembled WGS sequence"/>
</dbReference>
<protein>
    <submittedName>
        <fullName evidence="2">Uncharacterized protein</fullName>
    </submittedName>
</protein>
<accession>A0ABR0F1R1</accession>
<feature type="compositionally biased region" description="Polar residues" evidence="1">
    <location>
        <begin position="200"/>
        <end position="211"/>
    </location>
</feature>
<organism evidence="2 3">
    <name type="scientific">Zasmidium cellare</name>
    <name type="common">Wine cellar mold</name>
    <name type="synonym">Racodium cellare</name>
    <dbReference type="NCBI Taxonomy" id="395010"/>
    <lineage>
        <taxon>Eukaryota</taxon>
        <taxon>Fungi</taxon>
        <taxon>Dikarya</taxon>
        <taxon>Ascomycota</taxon>
        <taxon>Pezizomycotina</taxon>
        <taxon>Dothideomycetes</taxon>
        <taxon>Dothideomycetidae</taxon>
        <taxon>Mycosphaerellales</taxon>
        <taxon>Mycosphaerellaceae</taxon>
        <taxon>Zasmidium</taxon>
    </lineage>
</organism>
<feature type="region of interest" description="Disordered" evidence="1">
    <location>
        <begin position="239"/>
        <end position="279"/>
    </location>
</feature>
<evidence type="ECO:0000256" key="1">
    <source>
        <dbReference type="SAM" id="MobiDB-lite"/>
    </source>
</evidence>
<gene>
    <name evidence="2" type="ORF">PRZ48_001090</name>
</gene>